<dbReference type="InterPro" id="IPR023606">
    <property type="entry name" value="CoA-Trfase_III_dom_1_sf"/>
</dbReference>
<accession>A0ABN2LSJ2</accession>
<dbReference type="PANTHER" id="PTHR48228">
    <property type="entry name" value="SUCCINYL-COA--D-CITRAMALATE COA-TRANSFERASE"/>
    <property type="match status" value="1"/>
</dbReference>
<dbReference type="EMBL" id="BAAAPO010000037">
    <property type="protein sequence ID" value="GAA1798240.1"/>
    <property type="molecule type" value="Genomic_DNA"/>
</dbReference>
<evidence type="ECO:0000313" key="2">
    <source>
        <dbReference type="Proteomes" id="UP001499938"/>
    </source>
</evidence>
<evidence type="ECO:0000313" key="1">
    <source>
        <dbReference type="EMBL" id="GAA1798240.1"/>
    </source>
</evidence>
<gene>
    <name evidence="1" type="ORF">GCM10009811_22870</name>
</gene>
<protein>
    <submittedName>
        <fullName evidence="1">CoA transferase</fullName>
    </submittedName>
</protein>
<dbReference type="Gene3D" id="3.30.1540.10">
    <property type="entry name" value="formyl-coa transferase, domain 3"/>
    <property type="match status" value="1"/>
</dbReference>
<proteinExistence type="predicted"/>
<dbReference type="Gene3D" id="3.40.50.10540">
    <property type="entry name" value="Crotonobetainyl-coa:carnitine coa-transferase, domain 1"/>
    <property type="match status" value="1"/>
</dbReference>
<keyword evidence="1" id="KW-0808">Transferase</keyword>
<dbReference type="Proteomes" id="UP001499938">
    <property type="component" value="Unassembled WGS sequence"/>
</dbReference>
<keyword evidence="2" id="KW-1185">Reference proteome</keyword>
<dbReference type="Pfam" id="PF02515">
    <property type="entry name" value="CoA_transf_3"/>
    <property type="match status" value="1"/>
</dbReference>
<name>A0ABN2LSJ2_9MICO</name>
<dbReference type="SUPFAM" id="SSF89796">
    <property type="entry name" value="CoA-transferase family III (CaiB/BaiF)"/>
    <property type="match status" value="1"/>
</dbReference>
<organism evidence="1 2">
    <name type="scientific">Nostocoides veronense</name>
    <dbReference type="NCBI Taxonomy" id="330836"/>
    <lineage>
        <taxon>Bacteria</taxon>
        <taxon>Bacillati</taxon>
        <taxon>Actinomycetota</taxon>
        <taxon>Actinomycetes</taxon>
        <taxon>Micrococcales</taxon>
        <taxon>Intrasporangiaceae</taxon>
        <taxon>Nostocoides</taxon>
    </lineage>
</organism>
<dbReference type="PANTHER" id="PTHR48228:SF5">
    <property type="entry name" value="ALPHA-METHYLACYL-COA RACEMASE"/>
    <property type="match status" value="1"/>
</dbReference>
<sequence>MTGPLDGIRVLSLALNLPGPLAAARLAGFGAAVTKIEPPAGDPLRLVAPGWYAELVAGQRVLTADVKTAAGRRLLDEESARADLLLTSMRPSAAARLELPEIVAAHRLAWVEVVGHDGEDAELAGHDLTYQAVAGLLSPPAMPPVPWVDLLGAERAVSAAFAALRARELGAPATIRVVLEATAMDAAAARRHGLTGPDGVLSGALPGYAVYACAANDFVAVAAIEPHFATRLAEHVGGTREELTAAFAAQSAEHWERLGRDLDIPIARVREWGAND</sequence>
<dbReference type="GO" id="GO:0016740">
    <property type="term" value="F:transferase activity"/>
    <property type="evidence" value="ECO:0007669"/>
    <property type="project" value="UniProtKB-KW"/>
</dbReference>
<dbReference type="RefSeq" id="WP_344085244.1">
    <property type="nucleotide sequence ID" value="NZ_BAAAPO010000037.1"/>
</dbReference>
<comment type="caution">
    <text evidence="1">The sequence shown here is derived from an EMBL/GenBank/DDBJ whole genome shotgun (WGS) entry which is preliminary data.</text>
</comment>
<reference evidence="1 2" key="1">
    <citation type="journal article" date="2019" name="Int. J. Syst. Evol. Microbiol.">
        <title>The Global Catalogue of Microorganisms (GCM) 10K type strain sequencing project: providing services to taxonomists for standard genome sequencing and annotation.</title>
        <authorList>
            <consortium name="The Broad Institute Genomics Platform"/>
            <consortium name="The Broad Institute Genome Sequencing Center for Infectious Disease"/>
            <person name="Wu L."/>
            <person name="Ma J."/>
        </authorList>
    </citation>
    <scope>NUCLEOTIDE SEQUENCE [LARGE SCALE GENOMIC DNA]</scope>
    <source>
        <strain evidence="1 2">JCM 15592</strain>
    </source>
</reference>
<dbReference type="InterPro" id="IPR050509">
    <property type="entry name" value="CoA-transferase_III"/>
</dbReference>
<dbReference type="InterPro" id="IPR003673">
    <property type="entry name" value="CoA-Trfase_fam_III"/>
</dbReference>
<dbReference type="InterPro" id="IPR044855">
    <property type="entry name" value="CoA-Trfase_III_dom3_sf"/>
</dbReference>